<dbReference type="OrthoDB" id="5299066at2759"/>
<proteinExistence type="predicted"/>
<name>S8A822_DACHA</name>
<reference evidence="3 4" key="1">
    <citation type="journal article" date="2013" name="PLoS Genet.">
        <title>Genomic mechanisms accounting for the adaptation to parasitism in nematode-trapping fungi.</title>
        <authorList>
            <person name="Meerupati T."/>
            <person name="Andersson K.M."/>
            <person name="Friman E."/>
            <person name="Kumar D."/>
            <person name="Tunlid A."/>
            <person name="Ahren D."/>
        </authorList>
    </citation>
    <scope>NUCLEOTIDE SEQUENCE [LARGE SCALE GENOMIC DNA]</scope>
    <source>
        <strain evidence="3 4">CBS 200.50</strain>
    </source>
</reference>
<accession>S8A822</accession>
<dbReference type="eggNOG" id="ENOG502ST7Y">
    <property type="taxonomic scope" value="Eukaryota"/>
</dbReference>
<evidence type="ECO:0000313" key="4">
    <source>
        <dbReference type="Proteomes" id="UP000015100"/>
    </source>
</evidence>
<dbReference type="Proteomes" id="UP000015100">
    <property type="component" value="Unassembled WGS sequence"/>
</dbReference>
<evidence type="ECO:0000259" key="2">
    <source>
        <dbReference type="PROSITE" id="PS00028"/>
    </source>
</evidence>
<dbReference type="PROSITE" id="PS00028">
    <property type="entry name" value="ZINC_FINGER_C2H2_1"/>
    <property type="match status" value="1"/>
</dbReference>
<dbReference type="EMBL" id="AQGS01000677">
    <property type="protein sequence ID" value="EPS37256.1"/>
    <property type="molecule type" value="Genomic_DNA"/>
</dbReference>
<sequence length="535" mass="61173">MNRTPDYDTERFAYSAPKQVHQTYTLGSLDFFLEQGFESVPKRFMERPPSIHSQLAQEFAQIESREPTRFEIGSDSFHNEISSSIDTSRNLKISKMLKSSYKRVKRDVEPSRQSPYGSLFLQCLNINCPYLFRSIEAWESHNHICAESQIAQESPWAPSLQCPFVSCCRIFASLSSLHDHYSQCHLVYVCSKPECRVSFDQESLAQKHNHSEDQEPRQSYVPQAFLSLEPKNWSLEEIRRGKRLSKASYISYRVCFPGSRPRTPTVEDTELSIFPNEDLALSRSTSSTGSVAQPSTPELSSRTTIEPVIMDSPGEPFHESSSFLSAIPSRSSSQDDRSRSIQAQGGKIHRSYRATEPPAPTSLSFSEQKPYLQVLLNLCIKAAYTFYATYNLGTSLDKKAIPIFLTKDKQVARLPYDLSLPQWTQHLRKACDTRHITEDMVYSLESFKGEIQPVDEVRHALSKEKIKSDRGLLALIESARTFVKQLKDWERCEMIDGIYEEVEMIIQMKKFELNDDASAGNMDSILSKHPRRHTN</sequence>
<evidence type="ECO:0000313" key="3">
    <source>
        <dbReference type="EMBL" id="EPS37256.1"/>
    </source>
</evidence>
<keyword evidence="4" id="KW-1185">Reference proteome</keyword>
<dbReference type="AlphaFoldDB" id="S8A822"/>
<feature type="compositionally biased region" description="Polar residues" evidence="1">
    <location>
        <begin position="282"/>
        <end position="304"/>
    </location>
</feature>
<comment type="caution">
    <text evidence="3">The sequence shown here is derived from an EMBL/GenBank/DDBJ whole genome shotgun (WGS) entry which is preliminary data.</text>
</comment>
<feature type="domain" description="C2H2-type" evidence="2">
    <location>
        <begin position="162"/>
        <end position="185"/>
    </location>
</feature>
<dbReference type="HOGENOM" id="CLU_509009_0_0_1"/>
<feature type="region of interest" description="Disordered" evidence="1">
    <location>
        <begin position="282"/>
        <end position="363"/>
    </location>
</feature>
<protein>
    <recommendedName>
        <fullName evidence="2">C2H2-type domain-containing protein</fullName>
    </recommendedName>
</protein>
<organism evidence="3 4">
    <name type="scientific">Dactylellina haptotyla (strain CBS 200.50)</name>
    <name type="common">Nematode-trapping fungus</name>
    <name type="synonym">Monacrosporium haptotylum</name>
    <dbReference type="NCBI Taxonomy" id="1284197"/>
    <lineage>
        <taxon>Eukaryota</taxon>
        <taxon>Fungi</taxon>
        <taxon>Dikarya</taxon>
        <taxon>Ascomycota</taxon>
        <taxon>Pezizomycotina</taxon>
        <taxon>Orbiliomycetes</taxon>
        <taxon>Orbiliales</taxon>
        <taxon>Orbiliaceae</taxon>
        <taxon>Dactylellina</taxon>
    </lineage>
</organism>
<evidence type="ECO:0000256" key="1">
    <source>
        <dbReference type="SAM" id="MobiDB-lite"/>
    </source>
</evidence>
<reference evidence="4" key="2">
    <citation type="submission" date="2013-04" db="EMBL/GenBank/DDBJ databases">
        <title>Genomic mechanisms accounting for the adaptation to parasitism in nematode-trapping fungi.</title>
        <authorList>
            <person name="Ahren D.G."/>
        </authorList>
    </citation>
    <scope>NUCLEOTIDE SEQUENCE [LARGE SCALE GENOMIC DNA]</scope>
    <source>
        <strain evidence="4">CBS 200.50</strain>
    </source>
</reference>
<dbReference type="InterPro" id="IPR013087">
    <property type="entry name" value="Znf_C2H2_type"/>
</dbReference>
<gene>
    <name evidence="3" type="ORF">H072_9047</name>
</gene>